<comment type="caution">
    <text evidence="1">The sequence shown here is derived from an EMBL/GenBank/DDBJ whole genome shotgun (WGS) entry which is preliminary data.</text>
</comment>
<sequence length="198" mass="22171">MNQAELDEKLIATKAGEIRVYNFDEVSREYLSSGIENLALGVGIPANSCIDAPLKNKDGMAVCRTEDLLSWEYVSDHRSETAYDITNGKPFILKQLGGYPTSTTPKKPGSQYDKWDGDNWILDLVAQHEADIASAEKFRRELLNEVEIMISDWRTELLLGEISDTDKAKLSAWMAYKSAVKVVDVSTAPEISWPKKPQ</sequence>
<dbReference type="OrthoDB" id="8596093at2"/>
<dbReference type="PANTHER" id="PTHR34413">
    <property type="entry name" value="PROPHAGE TAIL FIBER ASSEMBLY PROTEIN HOMOLOG TFAE-RELATED-RELATED"/>
    <property type="match status" value="1"/>
</dbReference>
<evidence type="ECO:0000313" key="2">
    <source>
        <dbReference type="Proteomes" id="UP000245981"/>
    </source>
</evidence>
<dbReference type="EMBL" id="QGHF01000003">
    <property type="protein sequence ID" value="PWK98435.1"/>
    <property type="molecule type" value="Genomic_DNA"/>
</dbReference>
<dbReference type="PANTHER" id="PTHR34413:SF2">
    <property type="entry name" value="PROPHAGE TAIL FIBER ASSEMBLY PROTEIN HOMOLOG TFAE-RELATED"/>
    <property type="match status" value="1"/>
</dbReference>
<evidence type="ECO:0000313" key="1">
    <source>
        <dbReference type="EMBL" id="PWK98435.1"/>
    </source>
</evidence>
<organism evidence="1 2">
    <name type="scientific">Pantoea allii</name>
    <dbReference type="NCBI Taxonomy" id="574096"/>
    <lineage>
        <taxon>Bacteria</taxon>
        <taxon>Pseudomonadati</taxon>
        <taxon>Pseudomonadota</taxon>
        <taxon>Gammaproteobacteria</taxon>
        <taxon>Enterobacterales</taxon>
        <taxon>Erwiniaceae</taxon>
        <taxon>Pantoea</taxon>
    </lineage>
</organism>
<accession>A0A2V2BP28</accession>
<name>A0A2V2BP28_9GAMM</name>
<dbReference type="Pfam" id="PF02413">
    <property type="entry name" value="Caudo_TAP"/>
    <property type="match status" value="1"/>
</dbReference>
<proteinExistence type="predicted"/>
<dbReference type="AlphaFoldDB" id="A0A2V2BP28"/>
<gene>
    <name evidence="1" type="ORF">C7431_103200</name>
</gene>
<protein>
    <submittedName>
        <fullName evidence="1">Virus tail fiber assembly protein lambda gpK</fullName>
    </submittedName>
</protein>
<dbReference type="InterPro" id="IPR051220">
    <property type="entry name" value="TFA_Chaperone"/>
</dbReference>
<dbReference type="Proteomes" id="UP000245981">
    <property type="component" value="Unassembled WGS sequence"/>
</dbReference>
<reference evidence="1 2" key="1">
    <citation type="submission" date="2018-05" db="EMBL/GenBank/DDBJ databases">
        <title>Genomic Encyclopedia of Type Strains, Phase IV (KMG-V): Genome sequencing to study the core and pangenomes of soil and plant-associated prokaryotes.</title>
        <authorList>
            <person name="Whitman W."/>
        </authorList>
    </citation>
    <scope>NUCLEOTIDE SEQUENCE [LARGE SCALE GENOMIC DNA]</scope>
    <source>
        <strain evidence="1 2">PNA 200-10</strain>
    </source>
</reference>
<dbReference type="RefSeq" id="WP_109716885.1">
    <property type="nucleotide sequence ID" value="NZ_CP193926.1"/>
</dbReference>
<dbReference type="InterPro" id="IPR003458">
    <property type="entry name" value="Phage_T4_Gp38_tail_assem"/>
</dbReference>